<gene>
    <name evidence="7" type="ORF">C41B8_11728</name>
</gene>
<evidence type="ECO:0000256" key="1">
    <source>
        <dbReference type="ARBA" id="ARBA00004651"/>
    </source>
</evidence>
<feature type="transmembrane region" description="Helical" evidence="6">
    <location>
        <begin position="20"/>
        <end position="40"/>
    </location>
</feature>
<evidence type="ECO:0000256" key="2">
    <source>
        <dbReference type="ARBA" id="ARBA00022475"/>
    </source>
</evidence>
<dbReference type="Proteomes" id="UP000028302">
    <property type="component" value="Unassembled WGS sequence"/>
</dbReference>
<keyword evidence="5 6" id="KW-0472">Membrane</keyword>
<evidence type="ECO:0000313" key="7">
    <source>
        <dbReference type="EMBL" id="KEZ77118.1"/>
    </source>
</evidence>
<evidence type="ECO:0000256" key="4">
    <source>
        <dbReference type="ARBA" id="ARBA00022989"/>
    </source>
</evidence>
<protein>
    <submittedName>
        <fullName evidence="7">ABC transporter permease</fullName>
    </submittedName>
</protein>
<feature type="transmembrane region" description="Helical" evidence="6">
    <location>
        <begin position="106"/>
        <end position="128"/>
    </location>
</feature>
<evidence type="ECO:0000256" key="3">
    <source>
        <dbReference type="ARBA" id="ARBA00022692"/>
    </source>
</evidence>
<feature type="transmembrane region" description="Helical" evidence="6">
    <location>
        <begin position="140"/>
        <end position="166"/>
    </location>
</feature>
<dbReference type="OrthoDB" id="9794512at2"/>
<dbReference type="InterPro" id="IPR051449">
    <property type="entry name" value="ABC-2_transporter_component"/>
</dbReference>
<evidence type="ECO:0000256" key="6">
    <source>
        <dbReference type="SAM" id="Phobius"/>
    </source>
</evidence>
<feature type="transmembrane region" description="Helical" evidence="6">
    <location>
        <begin position="60"/>
        <end position="85"/>
    </location>
</feature>
<dbReference type="STRING" id="1304275.C41B8_11728"/>
<dbReference type="eggNOG" id="COG1277">
    <property type="taxonomic scope" value="Bacteria"/>
</dbReference>
<comment type="subcellular location">
    <subcellularLocation>
        <location evidence="1">Cell membrane</location>
        <topology evidence="1">Multi-pass membrane protein</topology>
    </subcellularLocation>
</comment>
<reference evidence="7 8" key="1">
    <citation type="submission" date="2013-03" db="EMBL/GenBank/DDBJ databases">
        <title>Salinisphaera hydrothermalis C41B8 Genome Sequencing.</title>
        <authorList>
            <person name="Li C."/>
            <person name="Lai Q."/>
            <person name="Shao Z."/>
        </authorList>
    </citation>
    <scope>NUCLEOTIDE SEQUENCE [LARGE SCALE GENOMIC DNA]</scope>
    <source>
        <strain evidence="7 8">C41B8</strain>
    </source>
</reference>
<dbReference type="PANTHER" id="PTHR30294:SF29">
    <property type="entry name" value="MULTIDRUG ABC TRANSPORTER PERMEASE YBHS-RELATED"/>
    <property type="match status" value="1"/>
</dbReference>
<dbReference type="GO" id="GO:0005886">
    <property type="term" value="C:plasma membrane"/>
    <property type="evidence" value="ECO:0007669"/>
    <property type="project" value="UniProtKB-SubCell"/>
</dbReference>
<dbReference type="GO" id="GO:0140359">
    <property type="term" value="F:ABC-type transporter activity"/>
    <property type="evidence" value="ECO:0007669"/>
    <property type="project" value="InterPro"/>
</dbReference>
<dbReference type="EMBL" id="APNK01000017">
    <property type="protein sequence ID" value="KEZ77118.1"/>
    <property type="molecule type" value="Genomic_DNA"/>
</dbReference>
<name>A0A084IK84_SALHC</name>
<keyword evidence="3 6" id="KW-0812">Transmembrane</keyword>
<dbReference type="RefSeq" id="WP_037338278.1">
    <property type="nucleotide sequence ID" value="NZ_APNK01000017.1"/>
</dbReference>
<dbReference type="PANTHER" id="PTHR30294">
    <property type="entry name" value="MEMBRANE COMPONENT OF ABC TRANSPORTER YHHJ-RELATED"/>
    <property type="match status" value="1"/>
</dbReference>
<proteinExistence type="predicted"/>
<organism evidence="7 8">
    <name type="scientific">Salinisphaera hydrothermalis (strain C41B8)</name>
    <dbReference type="NCBI Taxonomy" id="1304275"/>
    <lineage>
        <taxon>Bacteria</taxon>
        <taxon>Pseudomonadati</taxon>
        <taxon>Pseudomonadota</taxon>
        <taxon>Gammaproteobacteria</taxon>
        <taxon>Salinisphaerales</taxon>
        <taxon>Salinisphaeraceae</taxon>
        <taxon>Salinisphaera</taxon>
    </lineage>
</organism>
<dbReference type="AlphaFoldDB" id="A0A084IK84"/>
<feature type="transmembrane region" description="Helical" evidence="6">
    <location>
        <begin position="173"/>
        <end position="192"/>
    </location>
</feature>
<keyword evidence="8" id="KW-1185">Reference proteome</keyword>
<dbReference type="Pfam" id="PF12679">
    <property type="entry name" value="ABC2_membrane_2"/>
    <property type="match status" value="1"/>
</dbReference>
<comment type="caution">
    <text evidence="7">The sequence shown here is derived from an EMBL/GenBank/DDBJ whole genome shotgun (WGS) entry which is preliminary data.</text>
</comment>
<accession>A0A084IK84</accession>
<keyword evidence="4 6" id="KW-1133">Transmembrane helix</keyword>
<evidence type="ECO:0000313" key="8">
    <source>
        <dbReference type="Proteomes" id="UP000028302"/>
    </source>
</evidence>
<sequence length="256" mass="27184">MTGALAIARHESTRLFASPLAWALLGFTQLLAGLLFVMSLTDISLNPQHLTDYDGVSEVVGAGLFRFVTLVLLLVVPLLTMRAFAEERKNGTLELLLAAPASATELVLGKFVGVMVYLSLSCLLVGALPATLTAFTPLDWGVIAAGLLGLWLVMAAFAAVGLFASALTREPTLAAVISLAALMLLWLIYAVASIDWHPSVFGHTLDIGRIAGGISPIGHDDTLLRGLVTSGDVLYFVIFVLAFLALAIVRLDAERR</sequence>
<feature type="transmembrane region" description="Helical" evidence="6">
    <location>
        <begin position="233"/>
        <end position="251"/>
    </location>
</feature>
<evidence type="ECO:0000256" key="5">
    <source>
        <dbReference type="ARBA" id="ARBA00023136"/>
    </source>
</evidence>
<keyword evidence="2" id="KW-1003">Cell membrane</keyword>